<feature type="region of interest" description="Disordered" evidence="1">
    <location>
        <begin position="1"/>
        <end position="20"/>
    </location>
</feature>
<dbReference type="Proteomes" id="UP001497444">
    <property type="component" value="Unassembled WGS sequence"/>
</dbReference>
<keyword evidence="3" id="KW-1185">Reference proteome</keyword>
<feature type="non-terminal residue" evidence="2">
    <location>
        <position position="59"/>
    </location>
</feature>
<feature type="compositionally biased region" description="Basic and acidic residues" evidence="1">
    <location>
        <begin position="1"/>
        <end position="18"/>
    </location>
</feature>
<organism evidence="2 3">
    <name type="scientific">Sphagnum jensenii</name>
    <dbReference type="NCBI Taxonomy" id="128206"/>
    <lineage>
        <taxon>Eukaryota</taxon>
        <taxon>Viridiplantae</taxon>
        <taxon>Streptophyta</taxon>
        <taxon>Embryophyta</taxon>
        <taxon>Bryophyta</taxon>
        <taxon>Sphagnophytina</taxon>
        <taxon>Sphagnopsida</taxon>
        <taxon>Sphagnales</taxon>
        <taxon>Sphagnaceae</taxon>
        <taxon>Sphagnum</taxon>
    </lineage>
</organism>
<dbReference type="EMBL" id="CAXAQS010000049">
    <property type="protein sequence ID" value="CAK9249790.1"/>
    <property type="molecule type" value="Genomic_DNA"/>
</dbReference>
<evidence type="ECO:0000256" key="1">
    <source>
        <dbReference type="SAM" id="MobiDB-lite"/>
    </source>
</evidence>
<comment type="caution">
    <text evidence="2">The sequence shown here is derived from an EMBL/GenBank/DDBJ whole genome shotgun (WGS) entry which is preliminary data.</text>
</comment>
<sequence>MSANDKSDNNLLNDKKEDTNEDMIDDDLVLSEHSLNALKQFYEENDCNLQNNGHIEENW</sequence>
<protein>
    <submittedName>
        <fullName evidence="2">Uncharacterized protein</fullName>
    </submittedName>
</protein>
<accession>A0ABP0V8I1</accession>
<reference evidence="2" key="1">
    <citation type="submission" date="2024-02" db="EMBL/GenBank/DDBJ databases">
        <authorList>
            <consortium name="ELIXIR-Norway"/>
            <consortium name="Elixir Norway"/>
        </authorList>
    </citation>
    <scope>NUCLEOTIDE SEQUENCE</scope>
</reference>
<name>A0ABP0V8I1_9BRYO</name>
<evidence type="ECO:0000313" key="2">
    <source>
        <dbReference type="EMBL" id="CAK9249790.1"/>
    </source>
</evidence>
<gene>
    <name evidence="2" type="ORF">CSSPJE1EN1_LOCUS25168</name>
</gene>
<evidence type="ECO:0000313" key="3">
    <source>
        <dbReference type="Proteomes" id="UP001497444"/>
    </source>
</evidence>
<proteinExistence type="predicted"/>